<feature type="chain" id="PRO_5012305450" evidence="1">
    <location>
        <begin position="19"/>
        <end position="137"/>
    </location>
</feature>
<keyword evidence="1" id="KW-0732">Signal</keyword>
<comment type="caution">
    <text evidence="2">The sequence shown here is derived from an EMBL/GenBank/DDBJ whole genome shotgun (WGS) entry which is preliminary data.</text>
</comment>
<dbReference type="OrthoDB" id="6514339at2759"/>
<reference evidence="2 3" key="1">
    <citation type="submission" date="2017-03" db="EMBL/GenBank/DDBJ databases">
        <title>Genome Survey of Euroglyphus maynei.</title>
        <authorList>
            <person name="Arlian L.G."/>
            <person name="Morgan M.S."/>
            <person name="Rider S.D."/>
        </authorList>
    </citation>
    <scope>NUCLEOTIDE SEQUENCE [LARGE SCALE GENOMIC DNA]</scope>
    <source>
        <strain evidence="2">Arlian Lab</strain>
        <tissue evidence="2">Whole body</tissue>
    </source>
</reference>
<sequence>MFMAIILMICPIFGQQQQQSTTSATTTLKSTIVNKQNELPTPIMMKLITKRSTQPFGSSFRCLSICRRNEENLCKRCLFREPMRFGKRNSMRSSSSALLFREPMRFGKKRADFRQPMRFGKKSNNGNFREMMRFGRQ</sequence>
<accession>A0A1Y3B2Z6</accession>
<keyword evidence="3" id="KW-1185">Reference proteome</keyword>
<dbReference type="EMBL" id="MUJZ01049156">
    <property type="protein sequence ID" value="OTF73996.1"/>
    <property type="molecule type" value="Genomic_DNA"/>
</dbReference>
<name>A0A1Y3B2Z6_EURMA</name>
<evidence type="ECO:0000313" key="3">
    <source>
        <dbReference type="Proteomes" id="UP000194236"/>
    </source>
</evidence>
<proteinExistence type="predicted"/>
<feature type="non-terminal residue" evidence="2">
    <location>
        <position position="137"/>
    </location>
</feature>
<organism evidence="2 3">
    <name type="scientific">Euroglyphus maynei</name>
    <name type="common">Mayne's house dust mite</name>
    <dbReference type="NCBI Taxonomy" id="6958"/>
    <lineage>
        <taxon>Eukaryota</taxon>
        <taxon>Metazoa</taxon>
        <taxon>Ecdysozoa</taxon>
        <taxon>Arthropoda</taxon>
        <taxon>Chelicerata</taxon>
        <taxon>Arachnida</taxon>
        <taxon>Acari</taxon>
        <taxon>Acariformes</taxon>
        <taxon>Sarcoptiformes</taxon>
        <taxon>Astigmata</taxon>
        <taxon>Psoroptidia</taxon>
        <taxon>Analgoidea</taxon>
        <taxon>Pyroglyphidae</taxon>
        <taxon>Pyroglyphinae</taxon>
        <taxon>Euroglyphus</taxon>
    </lineage>
</organism>
<dbReference type="Proteomes" id="UP000194236">
    <property type="component" value="Unassembled WGS sequence"/>
</dbReference>
<protein>
    <submittedName>
        <fullName evidence="2">Uncharacterized protein</fullName>
    </submittedName>
</protein>
<feature type="signal peptide" evidence="1">
    <location>
        <begin position="1"/>
        <end position="18"/>
    </location>
</feature>
<gene>
    <name evidence="2" type="ORF">BLA29_013450</name>
</gene>
<evidence type="ECO:0000313" key="2">
    <source>
        <dbReference type="EMBL" id="OTF73996.1"/>
    </source>
</evidence>
<evidence type="ECO:0000256" key="1">
    <source>
        <dbReference type="SAM" id="SignalP"/>
    </source>
</evidence>
<dbReference type="AlphaFoldDB" id="A0A1Y3B2Z6"/>